<sequence>MLALTADRLLSSAAASVEDETACPQGTLDGAFPNNGNRGANSKQQSILSVAHSIYNSIS</sequence>
<feature type="compositionally biased region" description="Polar residues" evidence="1">
    <location>
        <begin position="34"/>
        <end position="44"/>
    </location>
</feature>
<protein>
    <submittedName>
        <fullName evidence="2">Uncharacterized protein</fullName>
    </submittedName>
</protein>
<dbReference type="Proteomes" id="UP000023623">
    <property type="component" value="Unassembled WGS sequence"/>
</dbReference>
<accession>A0A022XGG5</accession>
<dbReference type="AlphaFoldDB" id="A0A022XGG5"/>
<evidence type="ECO:0000313" key="3">
    <source>
        <dbReference type="Proteomes" id="UP000023623"/>
    </source>
</evidence>
<dbReference type="HOGENOM" id="CLU_203415_0_0_1"/>
<dbReference type="EMBL" id="KK208925">
    <property type="protein sequence ID" value="EZF69747.1"/>
    <property type="molecule type" value="Genomic_DNA"/>
</dbReference>
<reference evidence="2 3" key="1">
    <citation type="submission" date="2014-02" db="EMBL/GenBank/DDBJ databases">
        <title>The Genome Sequence of Trichophyton rubrum (morphotype soudanense) CBS 452.61.</title>
        <authorList>
            <consortium name="The Broad Institute Genomics Platform"/>
            <person name="Cuomo C.A."/>
            <person name="White T.C."/>
            <person name="Graser Y."/>
            <person name="Martinez-Rossi N."/>
            <person name="Heitman J."/>
            <person name="Young S.K."/>
            <person name="Zeng Q."/>
            <person name="Gargeya S."/>
            <person name="Abouelleil A."/>
            <person name="Alvarado L."/>
            <person name="Chapman S.B."/>
            <person name="Gainer-Dewar J."/>
            <person name="Goldberg J."/>
            <person name="Griggs A."/>
            <person name="Gujja S."/>
            <person name="Hansen M."/>
            <person name="Howarth C."/>
            <person name="Imamovic A."/>
            <person name="Larimer J."/>
            <person name="Martinez D."/>
            <person name="Murphy C."/>
            <person name="Pearson M.D."/>
            <person name="Persinoti G."/>
            <person name="Poon T."/>
            <person name="Priest M."/>
            <person name="Roberts A.D."/>
            <person name="Saif S."/>
            <person name="Shea T.D."/>
            <person name="Sykes S.N."/>
            <person name="Wortman J."/>
            <person name="Nusbaum C."/>
            <person name="Birren B."/>
        </authorList>
    </citation>
    <scope>NUCLEOTIDE SEQUENCE [LARGE SCALE GENOMIC DNA]</scope>
    <source>
        <strain evidence="2 3">CBS 452.61</strain>
    </source>
</reference>
<keyword evidence="3" id="KW-1185">Reference proteome</keyword>
<gene>
    <name evidence="2" type="ORF">H105_07873</name>
</gene>
<proteinExistence type="predicted"/>
<organism evidence="2 3">
    <name type="scientific">Trichophyton soudanense CBS 452.61</name>
    <dbReference type="NCBI Taxonomy" id="1215331"/>
    <lineage>
        <taxon>Eukaryota</taxon>
        <taxon>Fungi</taxon>
        <taxon>Dikarya</taxon>
        <taxon>Ascomycota</taxon>
        <taxon>Pezizomycotina</taxon>
        <taxon>Eurotiomycetes</taxon>
        <taxon>Eurotiomycetidae</taxon>
        <taxon>Onygenales</taxon>
        <taxon>Arthrodermataceae</taxon>
        <taxon>Trichophyton</taxon>
    </lineage>
</organism>
<name>A0A022XGG5_TRISD</name>
<evidence type="ECO:0000256" key="1">
    <source>
        <dbReference type="SAM" id="MobiDB-lite"/>
    </source>
</evidence>
<evidence type="ECO:0000313" key="2">
    <source>
        <dbReference type="EMBL" id="EZF69747.1"/>
    </source>
</evidence>
<feature type="region of interest" description="Disordered" evidence="1">
    <location>
        <begin position="15"/>
        <end position="44"/>
    </location>
</feature>